<dbReference type="PANTHER" id="PTHR46797:SF1">
    <property type="entry name" value="METHYLPHOSPHONATE SYNTHASE"/>
    <property type="match status" value="1"/>
</dbReference>
<sequence>MTNQGDSGSPLGDPWKRQLDALGGFIRMQRQLAHLSLREMAELTSVSNAYLSQVERGMHQPSLKVLQSIAQALKIPARELLNQAGLSPTEGAATDPGPEQDAPCYPDTESAIKADRRLSQAQRQALLGVYRSFLDED</sequence>
<dbReference type="GO" id="GO:0003700">
    <property type="term" value="F:DNA-binding transcription factor activity"/>
    <property type="evidence" value="ECO:0007669"/>
    <property type="project" value="TreeGrafter"/>
</dbReference>
<dbReference type="InterPro" id="IPR001387">
    <property type="entry name" value="Cro/C1-type_HTH"/>
</dbReference>
<name>A0A839RPZ9_9ACTN</name>
<keyword evidence="5" id="KW-1185">Reference proteome</keyword>
<dbReference type="CDD" id="cd00093">
    <property type="entry name" value="HTH_XRE"/>
    <property type="match status" value="1"/>
</dbReference>
<protein>
    <submittedName>
        <fullName evidence="4">Transcriptional regulator with XRE-family HTH domain</fullName>
    </submittedName>
</protein>
<dbReference type="OrthoDB" id="70105at2"/>
<dbReference type="AlphaFoldDB" id="A0A839RPZ9"/>
<comment type="caution">
    <text evidence="4">The sequence shown here is derived from an EMBL/GenBank/DDBJ whole genome shotgun (WGS) entry which is preliminary data.</text>
</comment>
<evidence type="ECO:0000256" key="2">
    <source>
        <dbReference type="SAM" id="MobiDB-lite"/>
    </source>
</evidence>
<feature type="region of interest" description="Disordered" evidence="2">
    <location>
        <begin position="84"/>
        <end position="107"/>
    </location>
</feature>
<evidence type="ECO:0000259" key="3">
    <source>
        <dbReference type="PROSITE" id="PS50943"/>
    </source>
</evidence>
<dbReference type="GO" id="GO:0005829">
    <property type="term" value="C:cytosol"/>
    <property type="evidence" value="ECO:0007669"/>
    <property type="project" value="TreeGrafter"/>
</dbReference>
<dbReference type="PANTHER" id="PTHR46797">
    <property type="entry name" value="HTH-TYPE TRANSCRIPTIONAL REGULATOR"/>
    <property type="match status" value="1"/>
</dbReference>
<dbReference type="GO" id="GO:0003677">
    <property type="term" value="F:DNA binding"/>
    <property type="evidence" value="ECO:0007669"/>
    <property type="project" value="UniProtKB-KW"/>
</dbReference>
<dbReference type="RefSeq" id="WP_064440417.1">
    <property type="nucleotide sequence ID" value="NZ_BDDI01000008.1"/>
</dbReference>
<dbReference type="Pfam" id="PF01381">
    <property type="entry name" value="HTH_3"/>
    <property type="match status" value="1"/>
</dbReference>
<dbReference type="Proteomes" id="UP000567922">
    <property type="component" value="Unassembled WGS sequence"/>
</dbReference>
<evidence type="ECO:0000256" key="1">
    <source>
        <dbReference type="ARBA" id="ARBA00023125"/>
    </source>
</evidence>
<dbReference type="SMART" id="SM00530">
    <property type="entry name" value="HTH_XRE"/>
    <property type="match status" value="1"/>
</dbReference>
<proteinExistence type="predicted"/>
<keyword evidence="1" id="KW-0238">DNA-binding</keyword>
<reference evidence="4 5" key="1">
    <citation type="submission" date="2020-08" db="EMBL/GenBank/DDBJ databases">
        <title>Sequencing the genomes of 1000 actinobacteria strains.</title>
        <authorList>
            <person name="Klenk H.-P."/>
        </authorList>
    </citation>
    <scope>NUCLEOTIDE SEQUENCE [LARGE SCALE GENOMIC DNA]</scope>
    <source>
        <strain evidence="4 5">DSM 45258</strain>
    </source>
</reference>
<feature type="domain" description="HTH cro/C1-type" evidence="3">
    <location>
        <begin position="26"/>
        <end position="80"/>
    </location>
</feature>
<dbReference type="SUPFAM" id="SSF47413">
    <property type="entry name" value="lambda repressor-like DNA-binding domains"/>
    <property type="match status" value="1"/>
</dbReference>
<dbReference type="Gene3D" id="1.10.260.40">
    <property type="entry name" value="lambda repressor-like DNA-binding domains"/>
    <property type="match status" value="1"/>
</dbReference>
<dbReference type="InterPro" id="IPR010982">
    <property type="entry name" value="Lambda_DNA-bd_dom_sf"/>
</dbReference>
<organism evidence="4 5">
    <name type="scientific">Hoyosella altamirensis</name>
    <dbReference type="NCBI Taxonomy" id="616997"/>
    <lineage>
        <taxon>Bacteria</taxon>
        <taxon>Bacillati</taxon>
        <taxon>Actinomycetota</taxon>
        <taxon>Actinomycetes</taxon>
        <taxon>Mycobacteriales</taxon>
        <taxon>Hoyosellaceae</taxon>
        <taxon>Hoyosella</taxon>
    </lineage>
</organism>
<dbReference type="InterPro" id="IPR050807">
    <property type="entry name" value="TransReg_Diox_bact_type"/>
</dbReference>
<dbReference type="PROSITE" id="PS50943">
    <property type="entry name" value="HTH_CROC1"/>
    <property type="match status" value="1"/>
</dbReference>
<evidence type="ECO:0000313" key="4">
    <source>
        <dbReference type="EMBL" id="MBB3038477.1"/>
    </source>
</evidence>
<dbReference type="EMBL" id="JACHWS010000003">
    <property type="protein sequence ID" value="MBB3038477.1"/>
    <property type="molecule type" value="Genomic_DNA"/>
</dbReference>
<gene>
    <name evidence="4" type="ORF">FHU29_002946</name>
</gene>
<accession>A0A839RPZ9</accession>
<evidence type="ECO:0000313" key="5">
    <source>
        <dbReference type="Proteomes" id="UP000567922"/>
    </source>
</evidence>